<evidence type="ECO:0000313" key="1">
    <source>
        <dbReference type="EMBL" id="KAI6661113.1"/>
    </source>
</evidence>
<keyword evidence="2" id="KW-1185">Reference proteome</keyword>
<dbReference type="Gene3D" id="2.40.50.100">
    <property type="match status" value="1"/>
</dbReference>
<sequence>MTDLIVNNPTGNFSYPPPIERYYTQYQSHFSVDQYGACHPNFYILQHSNNVCVVCLGSGHPLIREKDSLPVCRVDCQVSRRIDRAANIARGKSKQGAQRLYPSSILCYLCCENGEKFPVYSCIEGYLIEVNDNIVKEPQLLIRRPLDEGHIAVIMPIFRERSKACTNLTVMRERIKPFQPLEI</sequence>
<dbReference type="PANTHER" id="PTHR13651:SF0">
    <property type="entry name" value="PROTEIN ABITRAM"/>
    <property type="match status" value="1"/>
</dbReference>
<proteinExistence type="predicted"/>
<dbReference type="GO" id="GO:0005634">
    <property type="term" value="C:nucleus"/>
    <property type="evidence" value="ECO:0007669"/>
    <property type="project" value="TreeGrafter"/>
</dbReference>
<protein>
    <submittedName>
        <fullName evidence="1">Protein Simiate</fullName>
    </submittedName>
</protein>
<dbReference type="EMBL" id="JAKMXF010000022">
    <property type="protein sequence ID" value="KAI6661113.1"/>
    <property type="molecule type" value="Genomic_DNA"/>
</dbReference>
<dbReference type="InterPro" id="IPR039169">
    <property type="entry name" value="Abitram"/>
</dbReference>
<dbReference type="AlphaFoldDB" id="A0AAV7KIN9"/>
<dbReference type="SUPFAM" id="SSF51230">
    <property type="entry name" value="Single hybrid motif"/>
    <property type="match status" value="1"/>
</dbReference>
<dbReference type="PANTHER" id="PTHR13651">
    <property type="entry name" value="PROTEIN ABITRAM"/>
    <property type="match status" value="1"/>
</dbReference>
<reference evidence="1 2" key="1">
    <citation type="journal article" date="2023" name="BMC Biol.">
        <title>The compact genome of the sponge Oopsacas minuta (Hexactinellida) is lacking key metazoan core genes.</title>
        <authorList>
            <person name="Santini S."/>
            <person name="Schenkelaars Q."/>
            <person name="Jourda C."/>
            <person name="Duchesne M."/>
            <person name="Belahbib H."/>
            <person name="Rocher C."/>
            <person name="Selva M."/>
            <person name="Riesgo A."/>
            <person name="Vervoort M."/>
            <person name="Leys S.P."/>
            <person name="Kodjabachian L."/>
            <person name="Le Bivic A."/>
            <person name="Borchiellini C."/>
            <person name="Claverie J.M."/>
            <person name="Renard E."/>
        </authorList>
    </citation>
    <scope>NUCLEOTIDE SEQUENCE [LARGE SCALE GENOMIC DNA]</scope>
    <source>
        <strain evidence="1">SPO-2</strain>
    </source>
</reference>
<comment type="caution">
    <text evidence="1">The sequence shown here is derived from an EMBL/GenBank/DDBJ whole genome shotgun (WGS) entry which is preliminary data.</text>
</comment>
<dbReference type="Proteomes" id="UP001165289">
    <property type="component" value="Unassembled WGS sequence"/>
</dbReference>
<accession>A0AAV7KIN9</accession>
<dbReference type="InterPro" id="IPR011053">
    <property type="entry name" value="Single_hybrid_motif"/>
</dbReference>
<name>A0AAV7KIN9_9METZ</name>
<evidence type="ECO:0000313" key="2">
    <source>
        <dbReference type="Proteomes" id="UP001165289"/>
    </source>
</evidence>
<gene>
    <name evidence="1" type="ORF">LOD99_13835</name>
</gene>
<organism evidence="1 2">
    <name type="scientific">Oopsacas minuta</name>
    <dbReference type="NCBI Taxonomy" id="111878"/>
    <lineage>
        <taxon>Eukaryota</taxon>
        <taxon>Metazoa</taxon>
        <taxon>Porifera</taxon>
        <taxon>Hexactinellida</taxon>
        <taxon>Hexasterophora</taxon>
        <taxon>Lyssacinosida</taxon>
        <taxon>Leucopsacidae</taxon>
        <taxon>Oopsacas</taxon>
    </lineage>
</organism>